<keyword evidence="7 8" id="KW-0998">Cell outer membrane</keyword>
<dbReference type="Pfam" id="PF00593">
    <property type="entry name" value="TonB_dep_Rec_b-barrel"/>
    <property type="match status" value="1"/>
</dbReference>
<evidence type="ECO:0000313" key="13">
    <source>
        <dbReference type="EMBL" id="TWH15091.1"/>
    </source>
</evidence>
<dbReference type="InterPro" id="IPR010104">
    <property type="entry name" value="TonB_rcpt_bac"/>
</dbReference>
<evidence type="ECO:0000259" key="12">
    <source>
        <dbReference type="Pfam" id="PF07715"/>
    </source>
</evidence>
<protein>
    <submittedName>
        <fullName evidence="13">TonB-dependent receptor</fullName>
    </submittedName>
</protein>
<evidence type="ECO:0000256" key="4">
    <source>
        <dbReference type="ARBA" id="ARBA00022692"/>
    </source>
</evidence>
<dbReference type="Proteomes" id="UP000321583">
    <property type="component" value="Unassembled WGS sequence"/>
</dbReference>
<evidence type="ECO:0000256" key="1">
    <source>
        <dbReference type="ARBA" id="ARBA00004571"/>
    </source>
</evidence>
<dbReference type="InterPro" id="IPR037066">
    <property type="entry name" value="Plug_dom_sf"/>
</dbReference>
<name>A0A562DZR8_9GAMM</name>
<keyword evidence="3 8" id="KW-1134">Transmembrane beta strand</keyword>
<dbReference type="EMBL" id="VLJS01000047">
    <property type="protein sequence ID" value="TWH15091.1"/>
    <property type="molecule type" value="Genomic_DNA"/>
</dbReference>
<evidence type="ECO:0000256" key="5">
    <source>
        <dbReference type="ARBA" id="ARBA00023077"/>
    </source>
</evidence>
<dbReference type="SUPFAM" id="SSF56935">
    <property type="entry name" value="Porins"/>
    <property type="match status" value="1"/>
</dbReference>
<comment type="similarity">
    <text evidence="8 9">Belongs to the TonB-dependent receptor family.</text>
</comment>
<dbReference type="InterPro" id="IPR000531">
    <property type="entry name" value="Beta-barrel_TonB"/>
</dbReference>
<dbReference type="NCBIfam" id="TIGR01782">
    <property type="entry name" value="TonB-Xanth-Caul"/>
    <property type="match status" value="1"/>
</dbReference>
<keyword evidence="13" id="KW-0675">Receptor</keyword>
<evidence type="ECO:0000256" key="7">
    <source>
        <dbReference type="ARBA" id="ARBA00023237"/>
    </source>
</evidence>
<dbReference type="GO" id="GO:0009279">
    <property type="term" value="C:cell outer membrane"/>
    <property type="evidence" value="ECO:0007669"/>
    <property type="project" value="UniProtKB-SubCell"/>
</dbReference>
<dbReference type="RefSeq" id="WP_028914305.1">
    <property type="nucleotide sequence ID" value="NZ_VLJS01000047.1"/>
</dbReference>
<dbReference type="OrthoDB" id="8727862at2"/>
<evidence type="ECO:0000256" key="9">
    <source>
        <dbReference type="RuleBase" id="RU003357"/>
    </source>
</evidence>
<keyword evidence="10" id="KW-0732">Signal</keyword>
<keyword evidence="14" id="KW-1185">Reference proteome</keyword>
<dbReference type="Pfam" id="PF07715">
    <property type="entry name" value="Plug"/>
    <property type="match status" value="1"/>
</dbReference>
<dbReference type="CDD" id="cd01347">
    <property type="entry name" value="ligand_gated_channel"/>
    <property type="match status" value="1"/>
</dbReference>
<comment type="subcellular location">
    <subcellularLocation>
        <location evidence="1 8">Cell outer membrane</location>
        <topology evidence="1 8">Multi-pass membrane protein</topology>
    </subcellularLocation>
</comment>
<dbReference type="PANTHER" id="PTHR40980">
    <property type="entry name" value="PLUG DOMAIN-CONTAINING PROTEIN"/>
    <property type="match status" value="1"/>
</dbReference>
<feature type="domain" description="TonB-dependent receptor plug" evidence="12">
    <location>
        <begin position="61"/>
        <end position="169"/>
    </location>
</feature>
<dbReference type="InterPro" id="IPR039426">
    <property type="entry name" value="TonB-dep_rcpt-like"/>
</dbReference>
<evidence type="ECO:0000256" key="6">
    <source>
        <dbReference type="ARBA" id="ARBA00023136"/>
    </source>
</evidence>
<dbReference type="AlphaFoldDB" id="A0A562DZR8"/>
<dbReference type="InterPro" id="IPR012910">
    <property type="entry name" value="Plug_dom"/>
</dbReference>
<evidence type="ECO:0000256" key="10">
    <source>
        <dbReference type="SAM" id="SignalP"/>
    </source>
</evidence>
<keyword evidence="6 8" id="KW-0472">Membrane</keyword>
<gene>
    <name evidence="13" type="ORF">L613_000200000470</name>
</gene>
<evidence type="ECO:0000313" key="14">
    <source>
        <dbReference type="Proteomes" id="UP000321583"/>
    </source>
</evidence>
<sequence>MHTRSNRRKTPVTLLAASIGLALHAPVFAQETGQAVELDTIVVTGYRASLERAIDIKRGEAGVVDAIVAEDVGKFPDLNLAESLQRIPGVVITRDAGEGRNISVRGLGPDFTRVRINGMEALTTVGSTDQNGGTNRTRGFDFNVFASDLFSQMIVRKTAQADVEEGSLGATVDLVTARPFDYSGFTVAASAQASYNDMSGDATPRVAGLIANTWADGRFGALLSVAHTKRKALEQGTGTGRWANGTSNGGFNPASTFTDAMSADVFHPRFPRYTWMEHDQDRTGVTASLQFKPGDNTQFSLDGLYSKIDATRREHYIEAISFSRSASQGGKPETIVRDGYIDPATGALLYGRFDDVDVRAEHRYDEWDTVFKQVSLSGEHEFSDSFKLTGKLGTSSSRHDNPVQATIMMDKLNVDGYSYDYRGDKWAPVIDYGIDPTDPEGWTLSTIRMRANKVENDFDVGQLDFNWSISPGFRLKGGVLAKDYGFESMEWRRTATETIVPAFSDGTRIVPVDMVQMARLSGMSGSPGQWVVPDFDAIADHFDIFSGDGTFALSPYAANNRSVEEKDRGAYLMGEFSTDLGNIPFSGNFGVRYVKTKQASTGIATIAGTPTPLTVSREYSDTLPSLNLVAEVAPDLLVRFGAAKVMSRPGLGSLTPGVTVSVSGGSRNVTGGNPGLDPIRAETYDLSAEWYFQDSAMLSLGLFYKDIESFVQTTREVRPFYTSGLPASVAEGFGVSANDDFVFSVPVNTPGGPLKGVEANFIQPFTFLPGNWANLGVQLNYTFVDSKIQYLTSSGAASLRTDLTGLSRHSWNATLFYEGQTFSGRVSATNRDNYLIQVPGTEQGFTSDVHGQNGITYVDASLRYKVSEQIELSLEGINLTNEPSLQSWVGAASQLPLDYSLTGRQYLMGIRYKF</sequence>
<proteinExistence type="inferred from homology"/>
<dbReference type="PANTHER" id="PTHR40980:SF3">
    <property type="entry name" value="TONB-DEPENDENT RECEPTOR-LIKE BETA-BARREL DOMAIN-CONTAINING PROTEIN"/>
    <property type="match status" value="1"/>
</dbReference>
<feature type="chain" id="PRO_5021831731" evidence="10">
    <location>
        <begin position="30"/>
        <end position="914"/>
    </location>
</feature>
<organism evidence="13 14">
    <name type="scientific">Pseudoxanthomonas taiwanensis J19</name>
    <dbReference type="NCBI Taxonomy" id="935569"/>
    <lineage>
        <taxon>Bacteria</taxon>
        <taxon>Pseudomonadati</taxon>
        <taxon>Pseudomonadota</taxon>
        <taxon>Gammaproteobacteria</taxon>
        <taxon>Lysobacterales</taxon>
        <taxon>Lysobacteraceae</taxon>
        <taxon>Pseudoxanthomonas</taxon>
    </lineage>
</organism>
<evidence type="ECO:0000256" key="3">
    <source>
        <dbReference type="ARBA" id="ARBA00022452"/>
    </source>
</evidence>
<dbReference type="InterPro" id="IPR036942">
    <property type="entry name" value="Beta-barrel_TonB_sf"/>
</dbReference>
<evidence type="ECO:0000259" key="11">
    <source>
        <dbReference type="Pfam" id="PF00593"/>
    </source>
</evidence>
<comment type="caution">
    <text evidence="13">The sequence shown here is derived from an EMBL/GenBank/DDBJ whole genome shotgun (WGS) entry which is preliminary data.</text>
</comment>
<keyword evidence="2 8" id="KW-0813">Transport</keyword>
<dbReference type="PROSITE" id="PS52016">
    <property type="entry name" value="TONB_DEPENDENT_REC_3"/>
    <property type="match status" value="1"/>
</dbReference>
<evidence type="ECO:0000256" key="8">
    <source>
        <dbReference type="PROSITE-ProRule" id="PRU01360"/>
    </source>
</evidence>
<feature type="signal peptide" evidence="10">
    <location>
        <begin position="1"/>
        <end position="29"/>
    </location>
</feature>
<accession>A0A562DZR8</accession>
<reference evidence="13 14" key="1">
    <citation type="submission" date="2019-07" db="EMBL/GenBank/DDBJ databases">
        <title>Genome sequencing of lignin-degrading bacterial isolates.</title>
        <authorList>
            <person name="Gladden J."/>
        </authorList>
    </citation>
    <scope>NUCLEOTIDE SEQUENCE [LARGE SCALE GENOMIC DNA]</scope>
    <source>
        <strain evidence="13 14">J19</strain>
    </source>
</reference>
<dbReference type="Gene3D" id="2.40.170.20">
    <property type="entry name" value="TonB-dependent receptor, beta-barrel domain"/>
    <property type="match status" value="1"/>
</dbReference>
<keyword evidence="5 9" id="KW-0798">TonB box</keyword>
<keyword evidence="4 8" id="KW-0812">Transmembrane</keyword>
<feature type="domain" description="TonB-dependent receptor-like beta-barrel" evidence="11">
    <location>
        <begin position="416"/>
        <end position="879"/>
    </location>
</feature>
<dbReference type="Gene3D" id="2.170.130.10">
    <property type="entry name" value="TonB-dependent receptor, plug domain"/>
    <property type="match status" value="1"/>
</dbReference>
<evidence type="ECO:0000256" key="2">
    <source>
        <dbReference type="ARBA" id="ARBA00022448"/>
    </source>
</evidence>